<dbReference type="InterPro" id="IPR008988">
    <property type="entry name" value="Transcriptional_repressor_C"/>
</dbReference>
<dbReference type="InterPro" id="IPR007167">
    <property type="entry name" value="Fe-transptr_FeoA-like"/>
</dbReference>
<sequence>MPLILAPAGRAVKVIRILAEGDVRRHLENLGILVGAALERMEGGGGVIIVKVKDARLALDRGLAAKILVS</sequence>
<gene>
    <name evidence="3" type="ORF">IAB14_00100</name>
</gene>
<evidence type="ECO:0000259" key="2">
    <source>
        <dbReference type="SMART" id="SM00899"/>
    </source>
</evidence>
<feature type="domain" description="Ferrous iron transporter FeoA-like" evidence="2">
    <location>
        <begin position="1"/>
        <end position="70"/>
    </location>
</feature>
<dbReference type="PANTHER" id="PTHR43151">
    <property type="entry name" value="FEOA FAMILY PROTEIN"/>
    <property type="match status" value="1"/>
</dbReference>
<reference evidence="3" key="1">
    <citation type="submission" date="2020-10" db="EMBL/GenBank/DDBJ databases">
        <authorList>
            <person name="Gilroy R."/>
        </authorList>
    </citation>
    <scope>NUCLEOTIDE SEQUENCE</scope>
    <source>
        <strain evidence="3">23406</strain>
    </source>
</reference>
<dbReference type="PANTHER" id="PTHR43151:SF1">
    <property type="entry name" value="SSR2333 PROTEIN"/>
    <property type="match status" value="1"/>
</dbReference>
<name>A0A9D1SWP7_9FIRM</name>
<dbReference type="Pfam" id="PF04023">
    <property type="entry name" value="FeoA"/>
    <property type="match status" value="1"/>
</dbReference>
<organism evidence="3 4">
    <name type="scientific">Candidatus Stercoripulliclostridium merdipullorum</name>
    <dbReference type="NCBI Taxonomy" id="2840952"/>
    <lineage>
        <taxon>Bacteria</taxon>
        <taxon>Bacillati</taxon>
        <taxon>Bacillota</taxon>
        <taxon>Clostridia</taxon>
        <taxon>Eubacteriales</taxon>
        <taxon>Candidatus Stercoripulliclostridium</taxon>
    </lineage>
</organism>
<evidence type="ECO:0000313" key="4">
    <source>
        <dbReference type="Proteomes" id="UP000886891"/>
    </source>
</evidence>
<protein>
    <submittedName>
        <fullName evidence="3">Ferrous iron transport protein A</fullName>
    </submittedName>
</protein>
<dbReference type="EMBL" id="DVOH01000002">
    <property type="protein sequence ID" value="HIU99499.1"/>
    <property type="molecule type" value="Genomic_DNA"/>
</dbReference>
<dbReference type="SMART" id="SM00899">
    <property type="entry name" value="FeoA"/>
    <property type="match status" value="1"/>
</dbReference>
<dbReference type="Proteomes" id="UP000886891">
    <property type="component" value="Unassembled WGS sequence"/>
</dbReference>
<evidence type="ECO:0000313" key="3">
    <source>
        <dbReference type="EMBL" id="HIU99499.1"/>
    </source>
</evidence>
<dbReference type="AlphaFoldDB" id="A0A9D1SWP7"/>
<accession>A0A9D1SWP7</accession>
<proteinExistence type="predicted"/>
<dbReference type="InterPro" id="IPR053184">
    <property type="entry name" value="FeoA-like"/>
</dbReference>
<dbReference type="SUPFAM" id="SSF50037">
    <property type="entry name" value="C-terminal domain of transcriptional repressors"/>
    <property type="match status" value="1"/>
</dbReference>
<dbReference type="Gene3D" id="2.30.30.90">
    <property type="match status" value="1"/>
</dbReference>
<dbReference type="GO" id="GO:0046914">
    <property type="term" value="F:transition metal ion binding"/>
    <property type="evidence" value="ECO:0007669"/>
    <property type="project" value="InterPro"/>
</dbReference>
<dbReference type="InterPro" id="IPR038157">
    <property type="entry name" value="FeoA_core_dom"/>
</dbReference>
<keyword evidence="1" id="KW-0408">Iron</keyword>
<evidence type="ECO:0000256" key="1">
    <source>
        <dbReference type="ARBA" id="ARBA00023004"/>
    </source>
</evidence>
<comment type="caution">
    <text evidence="3">The sequence shown here is derived from an EMBL/GenBank/DDBJ whole genome shotgun (WGS) entry which is preliminary data.</text>
</comment>
<reference evidence="3" key="2">
    <citation type="journal article" date="2021" name="PeerJ">
        <title>Extensive microbial diversity within the chicken gut microbiome revealed by metagenomics and culture.</title>
        <authorList>
            <person name="Gilroy R."/>
            <person name="Ravi A."/>
            <person name="Getino M."/>
            <person name="Pursley I."/>
            <person name="Horton D.L."/>
            <person name="Alikhan N.F."/>
            <person name="Baker D."/>
            <person name="Gharbi K."/>
            <person name="Hall N."/>
            <person name="Watson M."/>
            <person name="Adriaenssens E.M."/>
            <person name="Foster-Nyarko E."/>
            <person name="Jarju S."/>
            <person name="Secka A."/>
            <person name="Antonio M."/>
            <person name="Oren A."/>
            <person name="Chaudhuri R.R."/>
            <person name="La Ragione R."/>
            <person name="Hildebrand F."/>
            <person name="Pallen M.J."/>
        </authorList>
    </citation>
    <scope>NUCLEOTIDE SEQUENCE</scope>
    <source>
        <strain evidence="3">23406</strain>
    </source>
</reference>